<dbReference type="EMBL" id="CP019288">
    <property type="protein sequence ID" value="QHI38488.1"/>
    <property type="molecule type" value="Genomic_DNA"/>
</dbReference>
<keyword evidence="2" id="KW-1185">Reference proteome</keyword>
<dbReference type="Proteomes" id="UP000464657">
    <property type="component" value="Chromosome"/>
</dbReference>
<gene>
    <name evidence="1" type="ORF">IMCC3317_38810</name>
</gene>
<protein>
    <recommendedName>
        <fullName evidence="3">Outer membrane protein beta-barrel domain-containing protein</fullName>
    </recommendedName>
</protein>
<organism evidence="1 2">
    <name type="scientific">Kordia antarctica</name>
    <dbReference type="NCBI Taxonomy" id="1218801"/>
    <lineage>
        <taxon>Bacteria</taxon>
        <taxon>Pseudomonadati</taxon>
        <taxon>Bacteroidota</taxon>
        <taxon>Flavobacteriia</taxon>
        <taxon>Flavobacteriales</taxon>
        <taxon>Flavobacteriaceae</taxon>
        <taxon>Kordia</taxon>
    </lineage>
</organism>
<proteinExistence type="predicted"/>
<dbReference type="OrthoDB" id="1446112at2"/>
<evidence type="ECO:0008006" key="3">
    <source>
        <dbReference type="Google" id="ProtNLM"/>
    </source>
</evidence>
<dbReference type="AlphaFoldDB" id="A0A7L4ZP19"/>
<name>A0A7L4ZP19_9FLAO</name>
<reference evidence="1 2" key="1">
    <citation type="journal article" date="2013" name="Int. J. Syst. Evol. Microbiol.">
        <title>Kordia antarctica sp. nov., isolated from Antarctic seawater.</title>
        <authorList>
            <person name="Baek K."/>
            <person name="Choi A."/>
            <person name="Kang I."/>
            <person name="Lee K."/>
            <person name="Cho J.C."/>
        </authorList>
    </citation>
    <scope>NUCLEOTIDE SEQUENCE [LARGE SCALE GENOMIC DNA]</scope>
    <source>
        <strain evidence="1 2">IMCC3317</strain>
    </source>
</reference>
<evidence type="ECO:0000313" key="2">
    <source>
        <dbReference type="Proteomes" id="UP000464657"/>
    </source>
</evidence>
<sequence length="262" mass="30179">MKIFKFLSVLIFISCASCGVDRVYTSASYGDLKSHTAKPEYQGKQEKALYVSAAYSKGKHNQLGNAEQYNDKKSIISANIHKSVTGKYYNYYYGIGGAFGNYTFIKGLDENVQDNERKNFFNVNSKVGINYTWTRKKFDFRFIGLEVAYHYEFGSYQDKLKELEEEYKDNSAILIFKEESMFSWNLYSEVVYKINKNNALEFGIFAGAIFLSPRERVNNRSSFVGYTLAYRYKRFTGSFVFSSASAADPIRGSRYGLTYRLD</sequence>
<accession>A0A7L4ZP19</accession>
<dbReference type="RefSeq" id="WP_160131036.1">
    <property type="nucleotide sequence ID" value="NZ_CP019288.1"/>
</dbReference>
<dbReference type="KEGG" id="kan:IMCC3317_38810"/>
<evidence type="ECO:0000313" key="1">
    <source>
        <dbReference type="EMBL" id="QHI38488.1"/>
    </source>
</evidence>